<dbReference type="AlphaFoldDB" id="A0A095CCU3"/>
<dbReference type="InterPro" id="IPR019734">
    <property type="entry name" value="TPR_rpt"/>
</dbReference>
<dbReference type="SMART" id="SM00028">
    <property type="entry name" value="TPR"/>
    <property type="match status" value="4"/>
</dbReference>
<gene>
    <name evidence="10" type="ORF">MS3_08889</name>
</gene>
<dbReference type="GO" id="GO:0031514">
    <property type="term" value="C:motile cilium"/>
    <property type="evidence" value="ECO:0007669"/>
    <property type="project" value="TreeGrafter"/>
</dbReference>
<comment type="subcellular location">
    <subcellularLocation>
        <location evidence="1">Membrane</location>
        <topology evidence="1">Multi-pass membrane protein</topology>
    </subcellularLocation>
</comment>
<feature type="region of interest" description="Disordered" evidence="8">
    <location>
        <begin position="341"/>
        <end position="390"/>
    </location>
</feature>
<evidence type="ECO:0000256" key="4">
    <source>
        <dbReference type="ARBA" id="ARBA00022737"/>
    </source>
</evidence>
<feature type="transmembrane region" description="Helical" evidence="9">
    <location>
        <begin position="39"/>
        <end position="60"/>
    </location>
</feature>
<evidence type="ECO:0000256" key="2">
    <source>
        <dbReference type="ARBA" id="ARBA00006375"/>
    </source>
</evidence>
<dbReference type="GO" id="GO:0003341">
    <property type="term" value="P:cilium movement"/>
    <property type="evidence" value="ECO:0007669"/>
    <property type="project" value="TreeGrafter"/>
</dbReference>
<evidence type="ECO:0000256" key="3">
    <source>
        <dbReference type="ARBA" id="ARBA00022692"/>
    </source>
</evidence>
<evidence type="ECO:0000256" key="1">
    <source>
        <dbReference type="ARBA" id="ARBA00004141"/>
    </source>
</evidence>
<dbReference type="GO" id="GO:0060271">
    <property type="term" value="P:cilium assembly"/>
    <property type="evidence" value="ECO:0007669"/>
    <property type="project" value="TreeGrafter"/>
</dbReference>
<evidence type="ECO:0000256" key="5">
    <source>
        <dbReference type="ARBA" id="ARBA00022803"/>
    </source>
</evidence>
<feature type="transmembrane region" description="Helical" evidence="9">
    <location>
        <begin position="72"/>
        <end position="90"/>
    </location>
</feature>
<keyword evidence="3 7" id="KW-0812">Transmembrane</keyword>
<feature type="repeat" description="Solcar" evidence="7">
    <location>
        <begin position="167"/>
        <end position="253"/>
    </location>
</feature>
<dbReference type="Pfam" id="PF13181">
    <property type="entry name" value="TPR_8"/>
    <property type="match status" value="1"/>
</dbReference>
<keyword evidence="4" id="KW-0677">Repeat</keyword>
<dbReference type="GO" id="GO:0016020">
    <property type="term" value="C:membrane"/>
    <property type="evidence" value="ECO:0007669"/>
    <property type="project" value="UniProtKB-SubCell"/>
</dbReference>
<dbReference type="EMBL" id="KL251461">
    <property type="protein sequence ID" value="KGB40423.1"/>
    <property type="molecule type" value="Genomic_DNA"/>
</dbReference>
<comment type="similarity">
    <text evidence="2">Belongs to the mitochondrial carrier (TC 2.A.29) family.</text>
</comment>
<evidence type="ECO:0000256" key="7">
    <source>
        <dbReference type="PROSITE-ProRule" id="PRU00282"/>
    </source>
</evidence>
<feature type="compositionally biased region" description="Polar residues" evidence="8">
    <location>
        <begin position="576"/>
        <end position="603"/>
    </location>
</feature>
<dbReference type="Gene3D" id="1.25.40.10">
    <property type="entry name" value="Tetratricopeptide repeat domain"/>
    <property type="match status" value="1"/>
</dbReference>
<dbReference type="Gene3D" id="1.50.40.10">
    <property type="entry name" value="Mitochondrial carrier domain"/>
    <property type="match status" value="1"/>
</dbReference>
<dbReference type="InterPro" id="IPR052628">
    <property type="entry name" value="CFAP70"/>
</dbReference>
<evidence type="ECO:0000313" key="10">
    <source>
        <dbReference type="EMBL" id="KGB40423.1"/>
    </source>
</evidence>
<organism evidence="10">
    <name type="scientific">Schistosoma haematobium</name>
    <name type="common">Blood fluke</name>
    <dbReference type="NCBI Taxonomy" id="6185"/>
    <lineage>
        <taxon>Eukaryota</taxon>
        <taxon>Metazoa</taxon>
        <taxon>Spiralia</taxon>
        <taxon>Lophotrochozoa</taxon>
        <taxon>Platyhelminthes</taxon>
        <taxon>Trematoda</taxon>
        <taxon>Digenea</taxon>
        <taxon>Strigeidida</taxon>
        <taxon>Schistosomatoidea</taxon>
        <taxon>Schistosomatidae</taxon>
        <taxon>Schistosoma</taxon>
    </lineage>
</organism>
<dbReference type="InterPro" id="IPR023395">
    <property type="entry name" value="MCP_dom_sf"/>
</dbReference>
<accession>A0A095CCU3</accession>
<reference evidence="10" key="1">
    <citation type="journal article" date="2012" name="Nat. Genet.">
        <title>Whole-genome sequence of Schistosoma haematobium.</title>
        <authorList>
            <person name="Young N.D."/>
            <person name="Jex A.R."/>
            <person name="Li B."/>
            <person name="Liu S."/>
            <person name="Yang L."/>
            <person name="Xiong Z."/>
            <person name="Li Y."/>
            <person name="Cantacessi C."/>
            <person name="Hall R.S."/>
            <person name="Xu X."/>
            <person name="Chen F."/>
            <person name="Wu X."/>
            <person name="Zerlotini A."/>
            <person name="Oliveira G."/>
            <person name="Hofmann A."/>
            <person name="Zhang G."/>
            <person name="Fang X."/>
            <person name="Kang Y."/>
            <person name="Campbell B.E."/>
            <person name="Loukas A."/>
            <person name="Ranganathan S."/>
            <person name="Rollinson D."/>
            <person name="Rinaldi G."/>
            <person name="Brindley P.J."/>
            <person name="Yang H."/>
            <person name="Wang J."/>
            <person name="Wang J."/>
            <person name="Gasser R.B."/>
        </authorList>
    </citation>
    <scope>NUCLEOTIDE SEQUENCE [LARGE SCALE GENOMIC DNA]</scope>
</reference>
<keyword evidence="5" id="KW-0802">TPR repeat</keyword>
<evidence type="ECO:0000256" key="6">
    <source>
        <dbReference type="ARBA" id="ARBA00023136"/>
    </source>
</evidence>
<feature type="region of interest" description="Disordered" evidence="8">
    <location>
        <begin position="570"/>
        <end position="606"/>
    </location>
</feature>
<protein>
    <submittedName>
        <fullName evidence="10">Mitochondrial carnitine/acylcarnitine carrier protein</fullName>
    </submittedName>
</protein>
<name>A0A095CCU3_SCHHA</name>
<dbReference type="SUPFAM" id="SSF48452">
    <property type="entry name" value="TPR-like"/>
    <property type="match status" value="1"/>
</dbReference>
<dbReference type="SUPFAM" id="SSF103506">
    <property type="entry name" value="Mitochondrial carrier"/>
    <property type="match status" value="1"/>
</dbReference>
<dbReference type="GO" id="GO:0070062">
    <property type="term" value="C:extracellular exosome"/>
    <property type="evidence" value="ECO:0007669"/>
    <property type="project" value="TreeGrafter"/>
</dbReference>
<keyword evidence="9" id="KW-1133">Transmembrane helix</keyword>
<keyword evidence="6 7" id="KW-0472">Membrane</keyword>
<evidence type="ECO:0000256" key="8">
    <source>
        <dbReference type="SAM" id="MobiDB-lite"/>
    </source>
</evidence>
<dbReference type="InterPro" id="IPR011990">
    <property type="entry name" value="TPR-like_helical_dom_sf"/>
</dbReference>
<feature type="compositionally biased region" description="Basic and acidic residues" evidence="8">
    <location>
        <begin position="381"/>
        <end position="390"/>
    </location>
</feature>
<proteinExistence type="inferred from homology"/>
<dbReference type="PANTHER" id="PTHR44314">
    <property type="entry name" value="CILIA- AND FLAGELLA-ASSOCIATED PROTEIN 70"/>
    <property type="match status" value="1"/>
</dbReference>
<dbReference type="PROSITE" id="PS50920">
    <property type="entry name" value="SOLCAR"/>
    <property type="match status" value="3"/>
</dbReference>
<sequence>MPHVTSGTAPMYYGTFDCVKKTVAADGIFGLYKGMGAPIAGVAPVFAICFFGYNLGKQLFAKDPMDLRKHEILFAGMFSGIFSTAILAPGERIKCLLQVQSNAIGPLKYSGPVDVLRQLYREGGIRSIFKGTAATLLRDVPASGVYFLSYELMKDALRNPHSKNNELSVGKTLFAGGMAGIFNWLVAIPPDVLKSRLQSASEGVYPNGIRSVFSELIAKEGFLGLYRGMTPVMLRAFPANAPTVDILVSVDQPLLNDEVYEQLNIIYVNIESIQNVPETFHTKDHYNFVAALPFITSSEVCSEIFTLMTVEHRKRNHFEQGTKRQNSLLRDVLNKVSVQSTPNVQTDKKKTQLNVPKHERKTSVTGAKTTGRSASALEAETGERSEIERQKSNLTLNTINEQPTDQVQNTEAQQYLDAQSFIMLEFRLEKPLVKKRTLEEIDQNVSTYITEKQPVVKRHTTAEKAVKEYHKQIAEVANYLLMEFKVMFSNLIQTDQLPVDHECAEQILVLFGLVSAMQNFNEEATDFLEAAVSHDPKNPVLWIILGLFYETISNDIGVDMALNEARRLDEGDEQEIVSSPKSESNDNLLINQRQSSNILSDGSQNDERINKLSKESTNDEILEESVDNFKITLSELDKESNRSIIIGDAIKDDVDIINEVKTRKSRYSKAPKSGTKISTDIQCESTLIPSTVCEKPSRMSLFIRTAEFLLDKNMYSFASMALAHELIAQKKELEYQTITYEPQTIISNSVPNLQLQTDTHTPIQTQSSSDNQNPTNFSTAGLSTITNRISSTNILFHRVSEYHLLCARLSMNSSKQDLSEAEFNASLIIEADPEAVEAWACLGHLRYIAGDLNAARSCYERCLCLITWPPKDQHILLLRLGSIYLQQLKYKEAKDIYLRACKSSPTCATWLGVGKACYRIFFLFSFSYRMKLEELENAEEALTEANYINNRNPEVWAYLSMICLKTNRCTEAEQSFKYCIKMKLNDTELLNEIHTLQMEVGWGNPLAYWVTSYSQ</sequence>
<feature type="repeat" description="Solcar" evidence="7">
    <location>
        <begin position="67"/>
        <end position="156"/>
    </location>
</feature>
<feature type="compositionally biased region" description="Polar residues" evidence="8">
    <location>
        <begin position="363"/>
        <end position="373"/>
    </location>
</feature>
<evidence type="ECO:0000256" key="9">
    <source>
        <dbReference type="SAM" id="Phobius"/>
    </source>
</evidence>
<dbReference type="PANTHER" id="PTHR44314:SF1">
    <property type="entry name" value="CILIA- AND FLAGELLA-ASSOCIATED PROTEIN 70"/>
    <property type="match status" value="1"/>
</dbReference>
<dbReference type="Pfam" id="PF00153">
    <property type="entry name" value="Mito_carr"/>
    <property type="match status" value="3"/>
</dbReference>
<dbReference type="InterPro" id="IPR018108">
    <property type="entry name" value="MCP_transmembrane"/>
</dbReference>
<feature type="repeat" description="Solcar" evidence="7">
    <location>
        <begin position="1"/>
        <end position="59"/>
    </location>
</feature>